<evidence type="ECO:0000259" key="3">
    <source>
        <dbReference type="Pfam" id="PF01551"/>
    </source>
</evidence>
<dbReference type="CDD" id="cd12797">
    <property type="entry name" value="M23_peptidase"/>
    <property type="match status" value="1"/>
</dbReference>
<dbReference type="PANTHER" id="PTHR21666">
    <property type="entry name" value="PEPTIDASE-RELATED"/>
    <property type="match status" value="1"/>
</dbReference>
<evidence type="ECO:0000313" key="5">
    <source>
        <dbReference type="Proteomes" id="UP000675747"/>
    </source>
</evidence>
<protein>
    <submittedName>
        <fullName evidence="4">Peptidoglycan DD-metalloendopeptidase family protein</fullName>
    </submittedName>
</protein>
<feature type="signal peptide" evidence="2">
    <location>
        <begin position="1"/>
        <end position="19"/>
    </location>
</feature>
<evidence type="ECO:0000256" key="2">
    <source>
        <dbReference type="SAM" id="SignalP"/>
    </source>
</evidence>
<dbReference type="PANTHER" id="PTHR21666:SF270">
    <property type="entry name" value="MUREIN HYDROLASE ACTIVATOR ENVC"/>
    <property type="match status" value="1"/>
</dbReference>
<dbReference type="InterPro" id="IPR050570">
    <property type="entry name" value="Cell_wall_metabolism_enzyme"/>
</dbReference>
<keyword evidence="1" id="KW-0175">Coiled coil</keyword>
<dbReference type="Pfam" id="PF01551">
    <property type="entry name" value="Peptidase_M23"/>
    <property type="match status" value="1"/>
</dbReference>
<dbReference type="Gene3D" id="6.10.250.3150">
    <property type="match status" value="1"/>
</dbReference>
<feature type="coiled-coil region" evidence="1">
    <location>
        <begin position="27"/>
        <end position="96"/>
    </location>
</feature>
<sequence>MPRLLVGFLTAALAGIVAAAPPPTPEEAEAQRRLESVRAQIAELAAQRTQLDDARGAATRAVREADAAVAEAVRTAAATEAEIAAQETSIQALDERRGAMEASLADQRAQLAALLRSAYALGRHEQLKLLLAQDRVADLARVLAYHRYLQADRTQRIDGLIDELRALAEVVAEAEAARAALAAARERQQAELDALEDQRAERARAVAALDREFADTRSRLDALGRDEEAIVALLEKLRDVLADVPEQVDDTRAFRSRRGELRWPLDAPVRVGYGGRLPDGRESQGLLLAAGAGTEVRAVAPGRVAFADWLKGYGLIVILDHGDGWMSLYANNDGLLRESGDWVRAGAVLSTVGSSGGQAAPALYLELRHDGKPVDPRPWFAPR</sequence>
<comment type="caution">
    <text evidence="4">The sequence shown here is derived from an EMBL/GenBank/DDBJ whole genome shotgun (WGS) entry which is preliminary data.</text>
</comment>
<dbReference type="RefSeq" id="WP_213173786.1">
    <property type="nucleotide sequence ID" value="NZ_JAGQFT020000008.1"/>
</dbReference>
<feature type="coiled-coil region" evidence="1">
    <location>
        <begin position="157"/>
        <end position="212"/>
    </location>
</feature>
<dbReference type="InterPro" id="IPR016047">
    <property type="entry name" value="M23ase_b-sheet_dom"/>
</dbReference>
<keyword evidence="2" id="KW-0732">Signal</keyword>
<dbReference type="AlphaFoldDB" id="A0AAP2CCZ4"/>
<dbReference type="GO" id="GO:0004222">
    <property type="term" value="F:metalloendopeptidase activity"/>
    <property type="evidence" value="ECO:0007669"/>
    <property type="project" value="TreeGrafter"/>
</dbReference>
<dbReference type="Proteomes" id="UP000675747">
    <property type="component" value="Unassembled WGS sequence"/>
</dbReference>
<feature type="domain" description="M23ase beta-sheet core" evidence="3">
    <location>
        <begin position="283"/>
        <end position="376"/>
    </location>
</feature>
<accession>A0AAP2CCZ4</accession>
<dbReference type="InterPro" id="IPR011055">
    <property type="entry name" value="Dup_hybrid_motif"/>
</dbReference>
<proteinExistence type="predicted"/>
<dbReference type="FunFam" id="2.70.70.10:FF:000003">
    <property type="entry name" value="Murein hydrolase activator EnvC"/>
    <property type="match status" value="1"/>
</dbReference>
<evidence type="ECO:0000256" key="1">
    <source>
        <dbReference type="SAM" id="Coils"/>
    </source>
</evidence>
<dbReference type="SUPFAM" id="SSF51261">
    <property type="entry name" value="Duplicated hybrid motif"/>
    <property type="match status" value="1"/>
</dbReference>
<feature type="chain" id="PRO_5042855906" evidence="2">
    <location>
        <begin position="20"/>
        <end position="383"/>
    </location>
</feature>
<gene>
    <name evidence="4" type="ORF">KB893_013120</name>
</gene>
<organism evidence="4 5">
    <name type="scientific">Coralloluteibacterium stylophorae</name>
    <dbReference type="NCBI Taxonomy" id="1776034"/>
    <lineage>
        <taxon>Bacteria</taxon>
        <taxon>Pseudomonadati</taxon>
        <taxon>Pseudomonadota</taxon>
        <taxon>Gammaproteobacteria</taxon>
        <taxon>Lysobacterales</taxon>
        <taxon>Lysobacteraceae</taxon>
        <taxon>Coralloluteibacterium</taxon>
    </lineage>
</organism>
<keyword evidence="5" id="KW-1185">Reference proteome</keyword>
<evidence type="ECO:0000313" key="4">
    <source>
        <dbReference type="EMBL" id="MBS7458074.1"/>
    </source>
</evidence>
<name>A0AAP2CCZ4_9GAMM</name>
<reference evidence="4 5" key="1">
    <citation type="journal article" date="2021" name="Microbiol. Resour. Announc.">
        <title>Draft Genome Sequence of Coralloluteibacterium stylophorae LMG 29479T.</title>
        <authorList>
            <person name="Karlyshev A.V."/>
            <person name="Kudryashova E.B."/>
            <person name="Ariskina E.V."/>
            <person name="Conroy A.P."/>
            <person name="Abidueva E.Y."/>
        </authorList>
    </citation>
    <scope>NUCLEOTIDE SEQUENCE [LARGE SCALE GENOMIC DNA]</scope>
    <source>
        <strain evidence="4 5">LMG 29479</strain>
    </source>
</reference>
<dbReference type="EMBL" id="JAGQFT020000008">
    <property type="protein sequence ID" value="MBS7458074.1"/>
    <property type="molecule type" value="Genomic_DNA"/>
</dbReference>
<dbReference type="Gene3D" id="2.70.70.10">
    <property type="entry name" value="Glucose Permease (Domain IIA)"/>
    <property type="match status" value="1"/>
</dbReference>